<name>A0AA88AT69_FICCA</name>
<proteinExistence type="predicted"/>
<dbReference type="PANTHER" id="PTHR33168">
    <property type="entry name" value="STRESS INDUCED PROTEIN-RELATED"/>
    <property type="match status" value="1"/>
</dbReference>
<dbReference type="Proteomes" id="UP001187192">
    <property type="component" value="Unassembled WGS sequence"/>
</dbReference>
<evidence type="ECO:0000313" key="2">
    <source>
        <dbReference type="Proteomes" id="UP001187192"/>
    </source>
</evidence>
<comment type="caution">
    <text evidence="1">The sequence shown here is derived from an EMBL/GenBank/DDBJ whole genome shotgun (WGS) entry which is preliminary data.</text>
</comment>
<dbReference type="AlphaFoldDB" id="A0AA88AT69"/>
<accession>A0AA88AT69</accession>
<keyword evidence="2" id="KW-1185">Reference proteome</keyword>
<evidence type="ECO:0000313" key="1">
    <source>
        <dbReference type="EMBL" id="GMN50506.1"/>
    </source>
</evidence>
<protein>
    <submittedName>
        <fullName evidence="1">Uncharacterized protein</fullName>
    </submittedName>
</protein>
<sequence length="116" mass="14075">MEIRKWCSSSHNRRSIRLGQDYNSDEFSWRVFWSKFKREKIMMRMRKIFFHSSAVNPRRLVPYDPCSYSQNFDRGFAWDDHHDHEFDGEDNLSRSFSFRFADPSKILAQLDKENLG</sequence>
<gene>
    <name evidence="1" type="ORF">TIFTF001_019665</name>
</gene>
<dbReference type="EMBL" id="BTGU01000034">
    <property type="protein sequence ID" value="GMN50506.1"/>
    <property type="molecule type" value="Genomic_DNA"/>
</dbReference>
<organism evidence="1 2">
    <name type="scientific">Ficus carica</name>
    <name type="common">Common fig</name>
    <dbReference type="NCBI Taxonomy" id="3494"/>
    <lineage>
        <taxon>Eukaryota</taxon>
        <taxon>Viridiplantae</taxon>
        <taxon>Streptophyta</taxon>
        <taxon>Embryophyta</taxon>
        <taxon>Tracheophyta</taxon>
        <taxon>Spermatophyta</taxon>
        <taxon>Magnoliopsida</taxon>
        <taxon>eudicotyledons</taxon>
        <taxon>Gunneridae</taxon>
        <taxon>Pentapetalae</taxon>
        <taxon>rosids</taxon>
        <taxon>fabids</taxon>
        <taxon>Rosales</taxon>
        <taxon>Moraceae</taxon>
        <taxon>Ficeae</taxon>
        <taxon>Ficus</taxon>
    </lineage>
</organism>
<reference evidence="1" key="1">
    <citation type="submission" date="2023-07" db="EMBL/GenBank/DDBJ databases">
        <title>draft genome sequence of fig (Ficus carica).</title>
        <authorList>
            <person name="Takahashi T."/>
            <person name="Nishimura K."/>
        </authorList>
    </citation>
    <scope>NUCLEOTIDE SEQUENCE</scope>
</reference>